<reference evidence="8 9" key="1">
    <citation type="submission" date="2015-03" db="EMBL/GenBank/DDBJ databases">
        <authorList>
            <person name="Murphy D."/>
        </authorList>
    </citation>
    <scope>NUCLEOTIDE SEQUENCE [LARGE SCALE GENOMIC DNA]</scope>
    <source>
        <strain evidence="8 9">DSM 44277</strain>
    </source>
</reference>
<keyword evidence="4 6" id="KW-0238">DNA-binding</keyword>
<organism evidence="8 9">
    <name type="scientific">Mycobacterium bohemicum DSM 44277</name>
    <dbReference type="NCBI Taxonomy" id="1236609"/>
    <lineage>
        <taxon>Bacteria</taxon>
        <taxon>Bacillati</taxon>
        <taxon>Actinomycetota</taxon>
        <taxon>Actinomycetes</taxon>
        <taxon>Mycobacteriales</taxon>
        <taxon>Mycobacteriaceae</taxon>
        <taxon>Mycobacterium</taxon>
    </lineage>
</organism>
<evidence type="ECO:0000256" key="5">
    <source>
        <dbReference type="ARBA" id="ARBA00023172"/>
    </source>
</evidence>
<evidence type="ECO:0000256" key="1">
    <source>
        <dbReference type="ARBA" id="ARBA00002190"/>
    </source>
</evidence>
<accession>A0A0U0W4Y5</accession>
<comment type="similarity">
    <text evidence="2 6">Belongs to the transposase mutator family.</text>
</comment>
<protein>
    <recommendedName>
        <fullName evidence="6">Mutator family transposase</fullName>
    </recommendedName>
</protein>
<evidence type="ECO:0000256" key="2">
    <source>
        <dbReference type="ARBA" id="ARBA00010961"/>
    </source>
</evidence>
<comment type="function">
    <text evidence="1 6">Required for the transposition of the insertion element.</text>
</comment>
<evidence type="ECO:0000313" key="8">
    <source>
        <dbReference type="EMBL" id="CPR05805.1"/>
    </source>
</evidence>
<gene>
    <name evidence="8" type="ORF">BN971_00649</name>
</gene>
<evidence type="ECO:0000313" key="9">
    <source>
        <dbReference type="Proteomes" id="UP000198875"/>
    </source>
</evidence>
<proteinExistence type="inferred from homology"/>
<evidence type="ECO:0000256" key="7">
    <source>
        <dbReference type="SAM" id="MobiDB-lite"/>
    </source>
</evidence>
<evidence type="ECO:0000256" key="6">
    <source>
        <dbReference type="RuleBase" id="RU365089"/>
    </source>
</evidence>
<keyword evidence="3 6" id="KW-0815">Transposition</keyword>
<dbReference type="Pfam" id="PF00872">
    <property type="entry name" value="Transposase_mut"/>
    <property type="match status" value="1"/>
</dbReference>
<name>A0A0U0W4Y5_MYCBE</name>
<feature type="region of interest" description="Disordered" evidence="7">
    <location>
        <begin position="100"/>
        <end position="126"/>
    </location>
</feature>
<keyword evidence="6" id="KW-0814">Transposable element</keyword>
<dbReference type="GO" id="GO:0003677">
    <property type="term" value="F:DNA binding"/>
    <property type="evidence" value="ECO:0007669"/>
    <property type="project" value="UniProtKB-UniRule"/>
</dbReference>
<evidence type="ECO:0000256" key="3">
    <source>
        <dbReference type="ARBA" id="ARBA00022578"/>
    </source>
</evidence>
<sequence length="126" mass="14251">MRYASFTDRRKMAATLRPIYIAATEEAAKLALEEFRSQWHTKSPSAVAVGDRAWAECVSFLAFPVEIRRIIYTTNAVESLNYQLHAERIPRPCTLARALQHSTTPQCTSRTSPDQPTATNLMTEYS</sequence>
<dbReference type="AlphaFoldDB" id="A0A0U0W4Y5"/>
<dbReference type="PANTHER" id="PTHR33217">
    <property type="entry name" value="TRANSPOSASE FOR INSERTION SEQUENCE ELEMENT IS1081"/>
    <property type="match status" value="1"/>
</dbReference>
<evidence type="ECO:0000256" key="4">
    <source>
        <dbReference type="ARBA" id="ARBA00023125"/>
    </source>
</evidence>
<dbReference type="PANTHER" id="PTHR33217:SF8">
    <property type="entry name" value="MUTATOR FAMILY TRANSPOSASE"/>
    <property type="match status" value="1"/>
</dbReference>
<dbReference type="GO" id="GO:0004803">
    <property type="term" value="F:transposase activity"/>
    <property type="evidence" value="ECO:0007669"/>
    <property type="project" value="UniProtKB-UniRule"/>
</dbReference>
<dbReference type="GO" id="GO:0006313">
    <property type="term" value="P:DNA transposition"/>
    <property type="evidence" value="ECO:0007669"/>
    <property type="project" value="UniProtKB-UniRule"/>
</dbReference>
<keyword evidence="5 6" id="KW-0233">DNA recombination</keyword>
<dbReference type="Proteomes" id="UP000198875">
    <property type="component" value="Unassembled WGS sequence"/>
</dbReference>
<dbReference type="InterPro" id="IPR001207">
    <property type="entry name" value="Transposase_mutator"/>
</dbReference>
<dbReference type="EMBL" id="CSTD01000001">
    <property type="protein sequence ID" value="CPR05805.1"/>
    <property type="molecule type" value="Genomic_DNA"/>
</dbReference>